<evidence type="ECO:0000256" key="2">
    <source>
        <dbReference type="ARBA" id="ARBA00022553"/>
    </source>
</evidence>
<dbReference type="SMART" id="SM00248">
    <property type="entry name" value="ANK"/>
    <property type="match status" value="4"/>
</dbReference>
<keyword evidence="5" id="KW-0418">Kinase</keyword>
<feature type="compositionally biased region" description="Basic and acidic residues" evidence="9">
    <location>
        <begin position="90"/>
        <end position="100"/>
    </location>
</feature>
<feature type="region of interest" description="Disordered" evidence="9">
    <location>
        <begin position="799"/>
        <end position="834"/>
    </location>
</feature>
<keyword evidence="7" id="KW-0040">ANK repeat</keyword>
<sequence length="834" mass="92162">MTSPDDNGAPRRETDSGVRRSQSLNVVKSKPQETFLSPLIGAEVQDQWGRLIAEPFEVFEIDGSQVDGSAVPSEKTTTASSPPVDPVPAGDERTVRNLDTGEVRDLLEEGNSPDFFGQWDDPQKLKKRTPAWYGWWQQHRKANEELCTASEQGDEEKIHQLLDLDPGVDAEARSMPQPLMEEDEAEEEEGGDTEKRTAQSFVTTTASVAMVYDEQKLVRPSVNARTLKGRTALHLAASGGHEMCIEALLKGGALVNVQNDTGFTPLHVACERGHLEASWALLHARCDTAIRTERGDSALHLAAAKGHTDVLAFLLEHCQYLLLARNQSGQRPVEVSKDIATVKLFVKAVGTEISAPATPSNEDTYLRTPFEVGGVLLRNSRWDAVRRLIEGAGLPPGGDAGSTGASIGYVSDGGDTALGPSFDNRRSRSVDVRRARSPAAELTRSRSNRSLRPSFSALRQVDFEVVGPDSFQLLSLLGKGSFGEVYHVTHKTTGEVYAMKVLKKNKIISRNLVRYAMTERNLLSYIRHPFIVRLHFAFQTPTCLVLVLQFCSNGNLAALISKHKLLPENISVLYLSEVFLAIEHLHERHVVYRDLKPENIVHDDDMHAMLTDFGLSKEGVEGLNGTKSFCGSIAYIAPEILAKTGHGPPVDLYGLGVLYYEMLTGSPPFYSRDRDTLFRNIATKPLNVPDIVGQRSSSLIRMLMARDPAQRLGAQRTSDIRSHAIFDSTDFEAVLRRNVRPPKMPTRREMPTAAKPAQNGKLTNPFEGRRDARKSKTWTSNPQEVSGWEFAAASFPEKQDHGSMVLSPDTVQSSRIGRIRSRPSMQEPPMPAFF</sequence>
<dbReference type="SUPFAM" id="SSF48403">
    <property type="entry name" value="Ankyrin repeat"/>
    <property type="match status" value="1"/>
</dbReference>
<accession>A0A7S1B230</accession>
<evidence type="ECO:0000313" key="11">
    <source>
        <dbReference type="EMBL" id="CAD8872677.1"/>
    </source>
</evidence>
<feature type="repeat" description="ANK" evidence="7">
    <location>
        <begin position="294"/>
        <end position="317"/>
    </location>
</feature>
<dbReference type="Pfam" id="PF12796">
    <property type="entry name" value="Ank_2"/>
    <property type="match status" value="1"/>
</dbReference>
<name>A0A7S1B230_NOCSC</name>
<evidence type="ECO:0000256" key="3">
    <source>
        <dbReference type="ARBA" id="ARBA00022679"/>
    </source>
</evidence>
<dbReference type="SUPFAM" id="SSF56112">
    <property type="entry name" value="Protein kinase-like (PK-like)"/>
    <property type="match status" value="1"/>
</dbReference>
<proteinExistence type="predicted"/>
<dbReference type="PROSITE" id="PS50011">
    <property type="entry name" value="PROTEIN_KINASE_DOM"/>
    <property type="match status" value="1"/>
</dbReference>
<feature type="binding site" evidence="8">
    <location>
        <position position="500"/>
    </location>
    <ligand>
        <name>ATP</name>
        <dbReference type="ChEBI" id="CHEBI:30616"/>
    </ligand>
</feature>
<dbReference type="Gene3D" id="3.30.200.20">
    <property type="entry name" value="Phosphorylase Kinase, domain 1"/>
    <property type="match status" value="1"/>
</dbReference>
<feature type="region of interest" description="Disordered" evidence="9">
    <location>
        <begin position="63"/>
        <end position="100"/>
    </location>
</feature>
<dbReference type="AlphaFoldDB" id="A0A7S1B230"/>
<evidence type="ECO:0000256" key="4">
    <source>
        <dbReference type="ARBA" id="ARBA00022741"/>
    </source>
</evidence>
<dbReference type="PROSITE" id="PS00107">
    <property type="entry name" value="PROTEIN_KINASE_ATP"/>
    <property type="match status" value="1"/>
</dbReference>
<evidence type="ECO:0000256" key="8">
    <source>
        <dbReference type="PROSITE-ProRule" id="PRU10141"/>
    </source>
</evidence>
<feature type="domain" description="Protein kinase" evidence="10">
    <location>
        <begin position="471"/>
        <end position="726"/>
    </location>
</feature>
<dbReference type="EMBL" id="HBFQ01066173">
    <property type="protein sequence ID" value="CAD8872677.1"/>
    <property type="molecule type" value="Transcribed_RNA"/>
</dbReference>
<dbReference type="InterPro" id="IPR000719">
    <property type="entry name" value="Prot_kinase_dom"/>
</dbReference>
<feature type="region of interest" description="Disordered" evidence="9">
    <location>
        <begin position="1"/>
        <end position="31"/>
    </location>
</feature>
<dbReference type="GO" id="GO:0004674">
    <property type="term" value="F:protein serine/threonine kinase activity"/>
    <property type="evidence" value="ECO:0007669"/>
    <property type="project" value="UniProtKB-KW"/>
</dbReference>
<evidence type="ECO:0000256" key="7">
    <source>
        <dbReference type="PROSITE-ProRule" id="PRU00023"/>
    </source>
</evidence>
<feature type="compositionally biased region" description="Basic and acidic residues" evidence="9">
    <location>
        <begin position="8"/>
        <end position="18"/>
    </location>
</feature>
<reference evidence="11" key="1">
    <citation type="submission" date="2021-01" db="EMBL/GenBank/DDBJ databases">
        <authorList>
            <person name="Corre E."/>
            <person name="Pelletier E."/>
            <person name="Niang G."/>
            <person name="Scheremetjew M."/>
            <person name="Finn R."/>
            <person name="Kale V."/>
            <person name="Holt S."/>
            <person name="Cochrane G."/>
            <person name="Meng A."/>
            <person name="Brown T."/>
            <person name="Cohen L."/>
        </authorList>
    </citation>
    <scope>NUCLEOTIDE SEQUENCE</scope>
</reference>
<dbReference type="FunFam" id="1.10.510.10:FF:000048">
    <property type="entry name" value="Protein kinase C"/>
    <property type="match status" value="1"/>
</dbReference>
<dbReference type="InterPro" id="IPR002110">
    <property type="entry name" value="Ankyrin_rpt"/>
</dbReference>
<keyword evidence="4 8" id="KW-0547">Nucleotide-binding</keyword>
<dbReference type="Pfam" id="PF00023">
    <property type="entry name" value="Ank"/>
    <property type="match status" value="1"/>
</dbReference>
<dbReference type="InterPro" id="IPR011009">
    <property type="entry name" value="Kinase-like_dom_sf"/>
</dbReference>
<keyword evidence="2" id="KW-0597">Phosphoprotein</keyword>
<dbReference type="Pfam" id="PF00069">
    <property type="entry name" value="Pkinase"/>
    <property type="match status" value="1"/>
</dbReference>
<keyword evidence="6 8" id="KW-0067">ATP-binding</keyword>
<dbReference type="PANTHER" id="PTHR24351">
    <property type="entry name" value="RIBOSOMAL PROTEIN S6 KINASE"/>
    <property type="match status" value="1"/>
</dbReference>
<feature type="repeat" description="ANK" evidence="7">
    <location>
        <begin position="261"/>
        <end position="293"/>
    </location>
</feature>
<feature type="region of interest" description="Disordered" evidence="9">
    <location>
        <begin position="177"/>
        <end position="196"/>
    </location>
</feature>
<evidence type="ECO:0000256" key="9">
    <source>
        <dbReference type="SAM" id="MobiDB-lite"/>
    </source>
</evidence>
<evidence type="ECO:0000256" key="6">
    <source>
        <dbReference type="ARBA" id="ARBA00022840"/>
    </source>
</evidence>
<dbReference type="PROSITE" id="PS50088">
    <property type="entry name" value="ANK_REPEAT"/>
    <property type="match status" value="3"/>
</dbReference>
<dbReference type="Gene3D" id="1.25.40.20">
    <property type="entry name" value="Ankyrin repeat-containing domain"/>
    <property type="match status" value="1"/>
</dbReference>
<dbReference type="InterPro" id="IPR017441">
    <property type="entry name" value="Protein_kinase_ATP_BS"/>
</dbReference>
<evidence type="ECO:0000256" key="1">
    <source>
        <dbReference type="ARBA" id="ARBA00022527"/>
    </source>
</evidence>
<feature type="compositionally biased region" description="Basic and acidic residues" evidence="9">
    <location>
        <begin position="423"/>
        <end position="434"/>
    </location>
</feature>
<evidence type="ECO:0000256" key="5">
    <source>
        <dbReference type="ARBA" id="ARBA00022777"/>
    </source>
</evidence>
<dbReference type="InterPro" id="IPR036770">
    <property type="entry name" value="Ankyrin_rpt-contain_sf"/>
</dbReference>
<feature type="repeat" description="ANK" evidence="7">
    <location>
        <begin position="228"/>
        <end position="260"/>
    </location>
</feature>
<gene>
    <name evidence="11" type="ORF">NSCI0253_LOCUS47034</name>
</gene>
<dbReference type="InterPro" id="IPR045270">
    <property type="entry name" value="STKc_AGC"/>
</dbReference>
<dbReference type="Gene3D" id="1.10.510.10">
    <property type="entry name" value="Transferase(Phosphotransferase) domain 1"/>
    <property type="match status" value="1"/>
</dbReference>
<dbReference type="PROSITE" id="PS50297">
    <property type="entry name" value="ANK_REP_REGION"/>
    <property type="match status" value="3"/>
</dbReference>
<keyword evidence="3" id="KW-0808">Transferase</keyword>
<dbReference type="FunFam" id="3.30.200.20:FF:000042">
    <property type="entry name" value="Aurora kinase A"/>
    <property type="match status" value="1"/>
</dbReference>
<dbReference type="GO" id="GO:0005524">
    <property type="term" value="F:ATP binding"/>
    <property type="evidence" value="ECO:0007669"/>
    <property type="project" value="UniProtKB-UniRule"/>
</dbReference>
<dbReference type="CDD" id="cd05123">
    <property type="entry name" value="STKc_AGC"/>
    <property type="match status" value="1"/>
</dbReference>
<keyword evidence="1" id="KW-0723">Serine/threonine-protein kinase</keyword>
<feature type="region of interest" description="Disordered" evidence="9">
    <location>
        <begin position="742"/>
        <end position="782"/>
    </location>
</feature>
<organism evidence="11">
    <name type="scientific">Noctiluca scintillans</name>
    <name type="common">Sea sparkle</name>
    <name type="synonym">Red tide dinoflagellate</name>
    <dbReference type="NCBI Taxonomy" id="2966"/>
    <lineage>
        <taxon>Eukaryota</taxon>
        <taxon>Sar</taxon>
        <taxon>Alveolata</taxon>
        <taxon>Dinophyceae</taxon>
        <taxon>Noctilucales</taxon>
        <taxon>Noctilucaceae</taxon>
        <taxon>Noctiluca</taxon>
    </lineage>
</organism>
<evidence type="ECO:0000259" key="10">
    <source>
        <dbReference type="PROSITE" id="PS50011"/>
    </source>
</evidence>
<dbReference type="SMART" id="SM00220">
    <property type="entry name" value="S_TKc"/>
    <property type="match status" value="1"/>
</dbReference>
<protein>
    <recommendedName>
        <fullName evidence="10">Protein kinase domain-containing protein</fullName>
    </recommendedName>
</protein>
<feature type="compositionally biased region" description="Acidic residues" evidence="9">
    <location>
        <begin position="180"/>
        <end position="191"/>
    </location>
</feature>
<feature type="region of interest" description="Disordered" evidence="9">
    <location>
        <begin position="418"/>
        <end position="446"/>
    </location>
</feature>